<dbReference type="HOGENOM" id="CLU_020336_13_1_14"/>
<protein>
    <submittedName>
        <fullName evidence="4">Epoxide hydrolase-like protein</fullName>
    </submittedName>
</protein>
<dbReference type="InParanoid" id="A0A061AA03"/>
<accession>A0A061AA03</accession>
<evidence type="ECO:0000259" key="3">
    <source>
        <dbReference type="Pfam" id="PF00561"/>
    </source>
</evidence>
<name>A0A061AA03_9MOLU</name>
<sequence>MRRLKMQQKTILLSNQETYAYFEQGDCKDTLVLLHGNTSSSIFFEPLLQMLPKSIRVIAPDLRGFGNSSYNHPIETLTDFADDLKMFLDQLHIRNIQLLGWSLGGNIAMEFASKYPDMVSHLILLSSGSLKGYPVFKKNELGHPVLGSIYASKEELSKDPVQVLPLINAYHTGSVEFMEYIYDLAIYNVKKPDKEMNRKWMKEAIKQRNLVDVDWALANQNLSNEPSFYQQGNHKISSISARILNIWGDKDLTVPKYMFDENQKHLKDSEALVFTNCGHSILIDDCEKLAIEILNFIK</sequence>
<dbReference type="STRING" id="35623.Aocu_06520"/>
<evidence type="ECO:0000256" key="1">
    <source>
        <dbReference type="ARBA" id="ARBA00006989"/>
    </source>
</evidence>
<gene>
    <name evidence="4" type="ORF">Aocu_06520</name>
</gene>
<dbReference type="InterPro" id="IPR000073">
    <property type="entry name" value="AB_hydrolase_1"/>
</dbReference>
<proteinExistence type="inferred from homology"/>
<dbReference type="InterPro" id="IPR000639">
    <property type="entry name" value="Epox_hydrolase-like"/>
</dbReference>
<organism evidence="4 5">
    <name type="scientific">Acholeplasma oculi</name>
    <dbReference type="NCBI Taxonomy" id="35623"/>
    <lineage>
        <taxon>Bacteria</taxon>
        <taxon>Bacillati</taxon>
        <taxon>Mycoplasmatota</taxon>
        <taxon>Mollicutes</taxon>
        <taxon>Acholeplasmatales</taxon>
        <taxon>Acholeplasmataceae</taxon>
        <taxon>Acholeplasma</taxon>
    </lineage>
</organism>
<dbReference type="Pfam" id="PF00561">
    <property type="entry name" value="Abhydrolase_1"/>
    <property type="match status" value="1"/>
</dbReference>
<dbReference type="InterPro" id="IPR050266">
    <property type="entry name" value="AB_hydrolase_sf"/>
</dbReference>
<comment type="similarity">
    <text evidence="1">Belongs to the lipase/esterase LIP3/BchO family.</text>
</comment>
<reference evidence="5" key="1">
    <citation type="submission" date="2014-05" db="EMBL/GenBank/DDBJ databases">
        <authorList>
            <person name="Kube M."/>
        </authorList>
    </citation>
    <scope>NUCLEOTIDE SEQUENCE [LARGE SCALE GENOMIC DNA]</scope>
</reference>
<dbReference type="Gene3D" id="3.40.50.1820">
    <property type="entry name" value="alpha/beta hydrolase"/>
    <property type="match status" value="1"/>
</dbReference>
<dbReference type="PANTHER" id="PTHR43798">
    <property type="entry name" value="MONOACYLGLYCEROL LIPASE"/>
    <property type="match status" value="1"/>
</dbReference>
<dbReference type="GO" id="GO:0046464">
    <property type="term" value="P:acylglycerol catabolic process"/>
    <property type="evidence" value="ECO:0007669"/>
    <property type="project" value="TreeGrafter"/>
</dbReference>
<evidence type="ECO:0000313" key="4">
    <source>
        <dbReference type="EMBL" id="CDR30725.1"/>
    </source>
</evidence>
<evidence type="ECO:0000313" key="5">
    <source>
        <dbReference type="Proteomes" id="UP000032434"/>
    </source>
</evidence>
<dbReference type="AlphaFoldDB" id="A0A061AA03"/>
<keyword evidence="2" id="KW-0719">Serine esterase</keyword>
<dbReference type="EMBL" id="LK028559">
    <property type="protein sequence ID" value="CDR30725.1"/>
    <property type="molecule type" value="Genomic_DNA"/>
</dbReference>
<evidence type="ECO:0000256" key="2">
    <source>
        <dbReference type="ARBA" id="ARBA00022487"/>
    </source>
</evidence>
<keyword evidence="5" id="KW-1185">Reference proteome</keyword>
<dbReference type="SUPFAM" id="SSF53474">
    <property type="entry name" value="alpha/beta-Hydrolases"/>
    <property type="match status" value="1"/>
</dbReference>
<dbReference type="GO" id="GO:0047372">
    <property type="term" value="F:monoacylglycerol lipase activity"/>
    <property type="evidence" value="ECO:0007669"/>
    <property type="project" value="TreeGrafter"/>
</dbReference>
<keyword evidence="4" id="KW-0378">Hydrolase</keyword>
<dbReference type="Proteomes" id="UP000032434">
    <property type="component" value="Chromosome 1"/>
</dbReference>
<feature type="domain" description="AB hydrolase-1" evidence="3">
    <location>
        <begin position="30"/>
        <end position="284"/>
    </location>
</feature>
<dbReference type="PANTHER" id="PTHR43798:SF33">
    <property type="entry name" value="HYDROLASE, PUTATIVE (AFU_ORTHOLOGUE AFUA_2G14860)-RELATED"/>
    <property type="match status" value="1"/>
</dbReference>
<dbReference type="PATRIC" id="fig|35623.3.peg.652"/>
<dbReference type="GO" id="GO:0016020">
    <property type="term" value="C:membrane"/>
    <property type="evidence" value="ECO:0007669"/>
    <property type="project" value="TreeGrafter"/>
</dbReference>
<dbReference type="KEGG" id="aoc:Aocu_06520"/>
<dbReference type="PRINTS" id="PR00412">
    <property type="entry name" value="EPOXHYDRLASE"/>
</dbReference>
<dbReference type="InterPro" id="IPR029058">
    <property type="entry name" value="AB_hydrolase_fold"/>
</dbReference>
<dbReference type="PRINTS" id="PR00111">
    <property type="entry name" value="ABHYDROLASE"/>
</dbReference>